<keyword evidence="2" id="KW-0808">Transferase</keyword>
<dbReference type="PANTHER" id="PTHR37816:SF1">
    <property type="entry name" value="TOXIN"/>
    <property type="match status" value="1"/>
</dbReference>
<reference evidence="3" key="3">
    <citation type="submission" date="2023-06" db="EMBL/GenBank/DDBJ databases">
        <title>Pangenomics reveal diversification of enzyme families and niche specialization in globally abundant SAR202 bacteria.</title>
        <authorList>
            <person name="Saw J.H.W."/>
        </authorList>
    </citation>
    <scope>NUCLEOTIDE SEQUENCE [LARGE SCALE GENOMIC DNA]</scope>
    <source>
        <strain evidence="3">JH1073</strain>
    </source>
</reference>
<dbReference type="EMBL" id="WMBE01000001">
    <property type="protein sequence ID" value="MDG0866385.1"/>
    <property type="molecule type" value="Genomic_DNA"/>
</dbReference>
<gene>
    <name evidence="1" type="ORF">GKO46_04775</name>
    <name evidence="2" type="ORF">GKO48_04485</name>
</gene>
<dbReference type="InterPro" id="IPR052922">
    <property type="entry name" value="Cytidylate_Kinase-2"/>
</dbReference>
<proteinExistence type="predicted"/>
<protein>
    <submittedName>
        <fullName evidence="2">Adenylate kinase</fullName>
    </submittedName>
</protein>
<dbReference type="Proteomes" id="UP001321249">
    <property type="component" value="Unassembled WGS sequence"/>
</dbReference>
<reference evidence="2" key="2">
    <citation type="journal article" date="2023" name="Nat. Commun.">
        <title>Cultivation of marine bacteria of the SAR202 clade.</title>
        <authorList>
            <person name="Lim Y."/>
            <person name="Seo J.H."/>
            <person name="Giovannoni S.J."/>
            <person name="Kang I."/>
            <person name="Cho J.C."/>
        </authorList>
    </citation>
    <scope>NUCLEOTIDE SEQUENCE</scope>
    <source>
        <strain evidence="2">JH1073</strain>
    </source>
</reference>
<evidence type="ECO:0000313" key="1">
    <source>
        <dbReference type="EMBL" id="MDG0866385.1"/>
    </source>
</evidence>
<accession>A0AAJ6CR44</accession>
<dbReference type="InterPro" id="IPR027417">
    <property type="entry name" value="P-loop_NTPase"/>
</dbReference>
<sequence>MSTADSNFPLGRRISVEGKGGKTTLSKALAKRFGLDFIEQDAIRHQANWVELPLEEHREVLRERFSAADEGWVSDGNYSAVKDMVMADVDTVIVLEFSLKVMMWRTFKRTLKRSFTRKVLWNGNREDWWTSFFSRESVLYDIWIRRDQFRLYALRTRDGMRDNVELIVIRTPKELNAFYEKYGLVRE</sequence>
<dbReference type="AlphaFoldDB" id="A0AAJ6CR44"/>
<evidence type="ECO:0000313" key="4">
    <source>
        <dbReference type="Proteomes" id="UP001321249"/>
    </source>
</evidence>
<dbReference type="EMBL" id="CP046147">
    <property type="protein sequence ID" value="WFG38901.1"/>
    <property type="molecule type" value="Genomic_DNA"/>
</dbReference>
<keyword evidence="2" id="KW-0418">Kinase</keyword>
<dbReference type="SUPFAM" id="SSF52540">
    <property type="entry name" value="P-loop containing nucleoside triphosphate hydrolases"/>
    <property type="match status" value="1"/>
</dbReference>
<evidence type="ECO:0000313" key="2">
    <source>
        <dbReference type="EMBL" id="WFG38901.1"/>
    </source>
</evidence>
<keyword evidence="3" id="KW-1185">Reference proteome</keyword>
<dbReference type="PANTHER" id="PTHR37816">
    <property type="entry name" value="YALI0E33011P"/>
    <property type="match status" value="1"/>
</dbReference>
<dbReference type="GO" id="GO:0016301">
    <property type="term" value="F:kinase activity"/>
    <property type="evidence" value="ECO:0007669"/>
    <property type="project" value="UniProtKB-KW"/>
</dbReference>
<dbReference type="Proteomes" id="UP001219901">
    <property type="component" value="Chromosome"/>
</dbReference>
<organism evidence="2 3">
    <name type="scientific">Candidatus Lucifugimonas marina</name>
    <dbReference type="NCBI Taxonomy" id="3038979"/>
    <lineage>
        <taxon>Bacteria</taxon>
        <taxon>Bacillati</taxon>
        <taxon>Chloroflexota</taxon>
        <taxon>Dehalococcoidia</taxon>
        <taxon>SAR202 cluster</taxon>
        <taxon>Candidatus Lucifugimonadales</taxon>
        <taxon>Candidatus Lucifugimonadaceae</taxon>
        <taxon>Candidatus Lucifugimonas</taxon>
    </lineage>
</organism>
<dbReference type="RefSeq" id="WP_342822179.1">
    <property type="nucleotide sequence ID" value="NZ_CP046146.1"/>
</dbReference>
<evidence type="ECO:0000313" key="3">
    <source>
        <dbReference type="Proteomes" id="UP001219901"/>
    </source>
</evidence>
<name>A0AAJ6CR44_9CHLR</name>
<reference evidence="3 4" key="1">
    <citation type="submission" date="2019-11" db="EMBL/GenBank/DDBJ databases">
        <authorList>
            <person name="Cho J.-C."/>
        </authorList>
    </citation>
    <scope>NUCLEOTIDE SEQUENCE [LARGE SCALE GENOMIC DNA]</scope>
    <source>
        <strain evidence="2 3">JH1073</strain>
        <strain evidence="1 4">JH702</strain>
    </source>
</reference>
<dbReference type="Gene3D" id="3.40.50.300">
    <property type="entry name" value="P-loop containing nucleotide triphosphate hydrolases"/>
    <property type="match status" value="1"/>
</dbReference>